<feature type="region of interest" description="Disordered" evidence="1">
    <location>
        <begin position="1"/>
        <end position="45"/>
    </location>
</feature>
<proteinExistence type="predicted"/>
<sequence>MSSSSNLSRSSYSPSDPEAPQNNRNFDQSLSPESHSDSFEESIINAQNEMHQKRILALRKELDYLKATEWKFESDKGISQ</sequence>
<gene>
    <name evidence="2" type="ORF">PMACD_LOCUS3108</name>
</gene>
<comment type="caution">
    <text evidence="2">The sequence shown here is derived from an EMBL/GenBank/DDBJ whole genome shotgun (WGS) entry which is preliminary data.</text>
</comment>
<dbReference type="Proteomes" id="UP000663880">
    <property type="component" value="Unassembled WGS sequence"/>
</dbReference>
<protein>
    <submittedName>
        <fullName evidence="2">Uncharacterized protein</fullName>
    </submittedName>
</protein>
<name>A0A821NVI3_9NEOP</name>
<reference evidence="2" key="1">
    <citation type="submission" date="2021-02" db="EMBL/GenBank/DDBJ databases">
        <authorList>
            <person name="Steward A R."/>
        </authorList>
    </citation>
    <scope>NUCLEOTIDE SEQUENCE</scope>
</reference>
<feature type="compositionally biased region" description="Low complexity" evidence="1">
    <location>
        <begin position="1"/>
        <end position="15"/>
    </location>
</feature>
<dbReference type="OrthoDB" id="6374621at2759"/>
<evidence type="ECO:0000313" key="3">
    <source>
        <dbReference type="Proteomes" id="UP000663880"/>
    </source>
</evidence>
<dbReference type="AlphaFoldDB" id="A0A821NVI3"/>
<keyword evidence="3" id="KW-1185">Reference proteome</keyword>
<dbReference type="EMBL" id="CAJOBZ010000005">
    <property type="protein sequence ID" value="CAF4795105.1"/>
    <property type="molecule type" value="Genomic_DNA"/>
</dbReference>
<feature type="compositionally biased region" description="Polar residues" evidence="1">
    <location>
        <begin position="20"/>
        <end position="33"/>
    </location>
</feature>
<organism evidence="2 3">
    <name type="scientific">Pieris macdunnoughi</name>
    <dbReference type="NCBI Taxonomy" id="345717"/>
    <lineage>
        <taxon>Eukaryota</taxon>
        <taxon>Metazoa</taxon>
        <taxon>Ecdysozoa</taxon>
        <taxon>Arthropoda</taxon>
        <taxon>Hexapoda</taxon>
        <taxon>Insecta</taxon>
        <taxon>Pterygota</taxon>
        <taxon>Neoptera</taxon>
        <taxon>Endopterygota</taxon>
        <taxon>Lepidoptera</taxon>
        <taxon>Glossata</taxon>
        <taxon>Ditrysia</taxon>
        <taxon>Papilionoidea</taxon>
        <taxon>Pieridae</taxon>
        <taxon>Pierinae</taxon>
        <taxon>Pieris</taxon>
    </lineage>
</organism>
<evidence type="ECO:0000313" key="2">
    <source>
        <dbReference type="EMBL" id="CAF4795105.1"/>
    </source>
</evidence>
<evidence type="ECO:0000256" key="1">
    <source>
        <dbReference type="SAM" id="MobiDB-lite"/>
    </source>
</evidence>
<accession>A0A821NVI3</accession>